<name>A0ABU7M3T1_9BACT</name>
<dbReference type="InterPro" id="IPR036477">
    <property type="entry name" value="Formyl_transf_N_sf"/>
</dbReference>
<dbReference type="GO" id="GO:0004479">
    <property type="term" value="F:methionyl-tRNA formyltransferase activity"/>
    <property type="evidence" value="ECO:0007669"/>
    <property type="project" value="UniProtKB-EC"/>
</dbReference>
<gene>
    <name evidence="3" type="ORF">V2I23_03260</name>
</gene>
<dbReference type="EMBL" id="JAZBRD010000003">
    <property type="protein sequence ID" value="MEE3744308.1"/>
    <property type="molecule type" value="Genomic_DNA"/>
</dbReference>
<evidence type="ECO:0000259" key="2">
    <source>
        <dbReference type="Pfam" id="PF02911"/>
    </source>
</evidence>
<keyword evidence="3" id="KW-0808">Transferase</keyword>
<dbReference type="PANTHER" id="PTHR11138">
    <property type="entry name" value="METHIONYL-TRNA FORMYLTRANSFERASE"/>
    <property type="match status" value="1"/>
</dbReference>
<dbReference type="Pfam" id="PF02911">
    <property type="entry name" value="Formyl_trans_C"/>
    <property type="match status" value="1"/>
</dbReference>
<keyword evidence="4" id="KW-1185">Reference proteome</keyword>
<protein>
    <submittedName>
        <fullName evidence="3">Methionyl-tRNA formyltransferase</fullName>
        <ecNumber evidence="3">2.1.2.9</ecNumber>
    </submittedName>
</protein>
<dbReference type="CDD" id="cd08702">
    <property type="entry name" value="Arna_FMT_C"/>
    <property type="match status" value="1"/>
</dbReference>
<feature type="domain" description="Formyl transferase N-terminal" evidence="1">
    <location>
        <begin position="30"/>
        <end position="148"/>
    </location>
</feature>
<evidence type="ECO:0000313" key="4">
    <source>
        <dbReference type="Proteomes" id="UP001331664"/>
    </source>
</evidence>
<dbReference type="Proteomes" id="UP001331664">
    <property type="component" value="Unassembled WGS sequence"/>
</dbReference>
<evidence type="ECO:0000259" key="1">
    <source>
        <dbReference type="Pfam" id="PF00551"/>
    </source>
</evidence>
<dbReference type="SUPFAM" id="SSF53328">
    <property type="entry name" value="Formyltransferase"/>
    <property type="match status" value="1"/>
</dbReference>
<dbReference type="CDD" id="cd08369">
    <property type="entry name" value="FMT_core"/>
    <property type="match status" value="1"/>
</dbReference>
<dbReference type="Pfam" id="PF00551">
    <property type="entry name" value="Formyl_trans_N"/>
    <property type="match status" value="1"/>
</dbReference>
<dbReference type="InterPro" id="IPR005793">
    <property type="entry name" value="Formyl_trans_C"/>
</dbReference>
<sequence length="272" mass="31116">MQIAFICVRNGSDDEILAKFAKDYGIEILKHKDINSLEFISKIAKFKCDILVSMSFDQIFKRQIIDLTPLGAINCHAGALPFYRGRNILNWALINDEKSFGITVHYIDEGIDTGDIILQKHYEINDSDDYSTLLQTAHNQCGYVLYEALKMILGGDFKPIKQSNIDKYGFYCTQRKFGDEMIDWNQNSRDVFNFIRAITHPAPLARAIINDKEMKIIKAIYHQNAPTYKCVNGAIVGISKDGFWVKCADKALEITEFEYEGRIKIGDRFKIS</sequence>
<dbReference type="RefSeq" id="WP_330518676.1">
    <property type="nucleotide sequence ID" value="NZ_JAZBRC010000003.1"/>
</dbReference>
<dbReference type="PANTHER" id="PTHR11138:SF5">
    <property type="entry name" value="METHIONYL-TRNA FORMYLTRANSFERASE, MITOCHONDRIAL"/>
    <property type="match status" value="1"/>
</dbReference>
<reference evidence="3 4" key="1">
    <citation type="submission" date="2024-01" db="EMBL/GenBank/DDBJ databases">
        <title>Campylobacter porcellus sp. nov.</title>
        <authorList>
            <person name="Papic B."/>
            <person name="Gruntar I."/>
        </authorList>
    </citation>
    <scope>NUCLEOTIDE SEQUENCE [LARGE SCALE GENOMIC DNA]</scope>
    <source>
        <strain evidence="3 4">CX2-4855-23</strain>
    </source>
</reference>
<dbReference type="InterPro" id="IPR011034">
    <property type="entry name" value="Formyl_transferase-like_C_sf"/>
</dbReference>
<comment type="caution">
    <text evidence="3">The sequence shown here is derived from an EMBL/GenBank/DDBJ whole genome shotgun (WGS) entry which is preliminary data.</text>
</comment>
<evidence type="ECO:0000313" key="3">
    <source>
        <dbReference type="EMBL" id="MEE3744308.1"/>
    </source>
</evidence>
<dbReference type="EC" id="2.1.2.9" evidence="3"/>
<dbReference type="Gene3D" id="3.40.50.12230">
    <property type="match status" value="1"/>
</dbReference>
<accession>A0ABU7M3T1</accession>
<feature type="domain" description="Formyl transferase C-terminal" evidence="2">
    <location>
        <begin position="179"/>
        <end position="263"/>
    </location>
</feature>
<dbReference type="SUPFAM" id="SSF50486">
    <property type="entry name" value="FMT C-terminal domain-like"/>
    <property type="match status" value="1"/>
</dbReference>
<organism evidence="3 4">
    <name type="scientific">Campylobacter porcelli</name>
    <dbReference type="NCBI Taxonomy" id="1660073"/>
    <lineage>
        <taxon>Bacteria</taxon>
        <taxon>Pseudomonadati</taxon>
        <taxon>Campylobacterota</taxon>
        <taxon>Epsilonproteobacteria</taxon>
        <taxon>Campylobacterales</taxon>
        <taxon>Campylobacteraceae</taxon>
        <taxon>Campylobacter</taxon>
    </lineage>
</organism>
<proteinExistence type="predicted"/>
<dbReference type="InterPro" id="IPR002376">
    <property type="entry name" value="Formyl_transf_N"/>
</dbReference>